<dbReference type="CDD" id="cd11030">
    <property type="entry name" value="CYP105-like"/>
    <property type="match status" value="1"/>
</dbReference>
<dbReference type="GO" id="GO:0004497">
    <property type="term" value="F:monooxygenase activity"/>
    <property type="evidence" value="ECO:0007669"/>
    <property type="project" value="UniProtKB-KW"/>
</dbReference>
<evidence type="ECO:0000256" key="2">
    <source>
        <dbReference type="ARBA" id="ARBA00022617"/>
    </source>
</evidence>
<dbReference type="PANTHER" id="PTHR46696:SF1">
    <property type="entry name" value="CYTOCHROME P450 YJIB-RELATED"/>
    <property type="match status" value="1"/>
</dbReference>
<dbReference type="PRINTS" id="PR00385">
    <property type="entry name" value="P450"/>
</dbReference>
<dbReference type="Proteomes" id="UP000262882">
    <property type="component" value="Unassembled WGS sequence"/>
</dbReference>
<dbReference type="GO" id="GO:0020037">
    <property type="term" value="F:heme binding"/>
    <property type="evidence" value="ECO:0007669"/>
    <property type="project" value="InterPro"/>
</dbReference>
<dbReference type="RefSeq" id="WP_117405117.1">
    <property type="nucleotide sequence ID" value="NZ_QVNQ01000017.1"/>
</dbReference>
<dbReference type="EMBL" id="QVNQ01000017">
    <property type="protein sequence ID" value="RFS81058.1"/>
    <property type="molecule type" value="Genomic_DNA"/>
</dbReference>
<evidence type="ECO:0000256" key="5">
    <source>
        <dbReference type="ARBA" id="ARBA00023004"/>
    </source>
</evidence>
<keyword evidence="4 7" id="KW-0560">Oxidoreductase</keyword>
<dbReference type="PANTHER" id="PTHR46696">
    <property type="entry name" value="P450, PUTATIVE (EUROFUNG)-RELATED"/>
    <property type="match status" value="1"/>
</dbReference>
<dbReference type="OrthoDB" id="4133219at2"/>
<comment type="similarity">
    <text evidence="1 7">Belongs to the cytochrome P450 family.</text>
</comment>
<evidence type="ECO:0000256" key="1">
    <source>
        <dbReference type="ARBA" id="ARBA00010617"/>
    </source>
</evidence>
<evidence type="ECO:0000256" key="4">
    <source>
        <dbReference type="ARBA" id="ARBA00023002"/>
    </source>
</evidence>
<dbReference type="GO" id="GO:0005506">
    <property type="term" value="F:iron ion binding"/>
    <property type="evidence" value="ECO:0007669"/>
    <property type="project" value="InterPro"/>
</dbReference>
<dbReference type="FunFam" id="1.10.630.10:FF:000018">
    <property type="entry name" value="Cytochrome P450 monooxygenase"/>
    <property type="match status" value="1"/>
</dbReference>
<dbReference type="InterPro" id="IPR002397">
    <property type="entry name" value="Cyt_P450_B"/>
</dbReference>
<organism evidence="8 9">
    <name type="scientific">Actinomadura spongiicola</name>
    <dbReference type="NCBI Taxonomy" id="2303421"/>
    <lineage>
        <taxon>Bacteria</taxon>
        <taxon>Bacillati</taxon>
        <taxon>Actinomycetota</taxon>
        <taxon>Actinomycetes</taxon>
        <taxon>Streptosporangiales</taxon>
        <taxon>Thermomonosporaceae</taxon>
        <taxon>Actinomadura</taxon>
    </lineage>
</organism>
<dbReference type="InterPro" id="IPR017972">
    <property type="entry name" value="Cyt_P450_CS"/>
</dbReference>
<keyword evidence="9" id="KW-1185">Reference proteome</keyword>
<keyword evidence="2 7" id="KW-0349">Heme</keyword>
<proteinExistence type="inferred from homology"/>
<evidence type="ECO:0000313" key="8">
    <source>
        <dbReference type="EMBL" id="RFS81058.1"/>
    </source>
</evidence>
<dbReference type="GO" id="GO:0016705">
    <property type="term" value="F:oxidoreductase activity, acting on paired donors, with incorporation or reduction of molecular oxygen"/>
    <property type="evidence" value="ECO:0007669"/>
    <property type="project" value="InterPro"/>
</dbReference>
<keyword evidence="6 7" id="KW-0503">Monooxygenase</keyword>
<accession>A0A372G6N4</accession>
<dbReference type="AlphaFoldDB" id="A0A372G6N4"/>
<dbReference type="PROSITE" id="PS00086">
    <property type="entry name" value="CYTOCHROME_P450"/>
    <property type="match status" value="1"/>
</dbReference>
<dbReference type="SUPFAM" id="SSF48264">
    <property type="entry name" value="Cytochrome P450"/>
    <property type="match status" value="1"/>
</dbReference>
<dbReference type="Pfam" id="PF00067">
    <property type="entry name" value="p450"/>
    <property type="match status" value="1"/>
</dbReference>
<gene>
    <name evidence="8" type="ORF">D0T12_33970</name>
</gene>
<keyword evidence="5 7" id="KW-0408">Iron</keyword>
<evidence type="ECO:0000256" key="6">
    <source>
        <dbReference type="ARBA" id="ARBA00023033"/>
    </source>
</evidence>
<dbReference type="Gene3D" id="1.10.630.10">
    <property type="entry name" value="Cytochrome P450"/>
    <property type="match status" value="1"/>
</dbReference>
<comment type="caution">
    <text evidence="8">The sequence shown here is derived from an EMBL/GenBank/DDBJ whole genome shotgun (WGS) entry which is preliminary data.</text>
</comment>
<reference evidence="8 9" key="1">
    <citation type="submission" date="2018-08" db="EMBL/GenBank/DDBJ databases">
        <title>Actinomadura spongicola sp. nov., isolated from marine sponge Leucetta chagosensis.</title>
        <authorList>
            <person name="Li L."/>
            <person name="Lin H.W."/>
        </authorList>
    </citation>
    <scope>NUCLEOTIDE SEQUENCE [LARGE SCALE GENOMIC DNA]</scope>
    <source>
        <strain evidence="8 9">LHW52907</strain>
    </source>
</reference>
<evidence type="ECO:0000256" key="3">
    <source>
        <dbReference type="ARBA" id="ARBA00022723"/>
    </source>
</evidence>
<protein>
    <submittedName>
        <fullName evidence="8">Cytochrome P450</fullName>
    </submittedName>
</protein>
<dbReference type="PRINTS" id="PR00359">
    <property type="entry name" value="BP450"/>
</dbReference>
<dbReference type="InterPro" id="IPR036396">
    <property type="entry name" value="Cyt_P450_sf"/>
</dbReference>
<keyword evidence="3 7" id="KW-0479">Metal-binding</keyword>
<dbReference type="InterPro" id="IPR001128">
    <property type="entry name" value="Cyt_P450"/>
</dbReference>
<evidence type="ECO:0000313" key="9">
    <source>
        <dbReference type="Proteomes" id="UP000262882"/>
    </source>
</evidence>
<evidence type="ECO:0000256" key="7">
    <source>
        <dbReference type="RuleBase" id="RU000461"/>
    </source>
</evidence>
<name>A0A372G6N4_9ACTN</name>
<sequence>MINEETGAALDAPAFPQERTCPYEPPPGYAELRERGPLSKITLFDGRTAWVVTGHAEARSLLVDSRISADTQNPDFPFLSQARAATTRQRTIVTMDPPEHDVHRRMLIPSFTLRKINALRPTIERVVDELLDGITARRPPLDLVSEFAVPVPSMVICALLGVPYDDHEFFERQTRRIAISANDRTDAMAALGELFGYLDGLVKSKEEDPGDGLLDELIESQLRPGNLTREEIILTSIVLLLAGHENTANMIALGTVTLLRHPAELDALRADPELISGAVDELLRYTAVADTMSRVATADIEIAGHVIRAGDGVILPNAAINRDAAAFADPDRFDVRRSPVRHHNTFGYGVHQCLGQHLARLELEIVFSRLFERLPTLRLAVPVEELEIKPAGGAQGVFELPVTW</sequence>